<dbReference type="SUPFAM" id="SSF52172">
    <property type="entry name" value="CheY-like"/>
    <property type="match status" value="1"/>
</dbReference>
<dbReference type="PANTHER" id="PTHR44520">
    <property type="entry name" value="RESPONSE REGULATOR RCP1-RELATED"/>
    <property type="match status" value="1"/>
</dbReference>
<dbReference type="RefSeq" id="WP_190582133.1">
    <property type="nucleotide sequence ID" value="NZ_CAWPQU010000062.1"/>
</dbReference>
<organism evidence="3 4">
    <name type="scientific">Phormidium tenue FACHB-1050</name>
    <dbReference type="NCBI Taxonomy" id="2692857"/>
    <lineage>
        <taxon>Bacteria</taxon>
        <taxon>Bacillati</taxon>
        <taxon>Cyanobacteriota</taxon>
        <taxon>Cyanophyceae</taxon>
        <taxon>Oscillatoriophycideae</taxon>
        <taxon>Oscillatoriales</taxon>
        <taxon>Oscillatoriaceae</taxon>
        <taxon>Phormidium</taxon>
    </lineage>
</organism>
<keyword evidence="1" id="KW-0597">Phosphoprotein</keyword>
<dbReference type="PROSITE" id="PS50110">
    <property type="entry name" value="RESPONSE_REGULATORY"/>
    <property type="match status" value="1"/>
</dbReference>
<protein>
    <submittedName>
        <fullName evidence="3">Response regulator</fullName>
    </submittedName>
</protein>
<sequence length="140" mass="16064">MRSCDPILLVEDDLIDIMTLKRGLKEIHAYNPLHVSNDGEAALAFLRDPQQPEPALIFLDLNMPRMNGLEFLNIIKNDPHWRIIPVVIFTTSQEAQDRLASFELGVAGYIVKPLSYPDFVEQLKVIYQYWCLSESPYTIS</sequence>
<dbReference type="SMART" id="SM00448">
    <property type="entry name" value="REC"/>
    <property type="match status" value="1"/>
</dbReference>
<gene>
    <name evidence="3" type="ORF">H6G05_23440</name>
</gene>
<accession>A0ABR8CHE0</accession>
<feature type="domain" description="Response regulatory" evidence="2">
    <location>
        <begin position="6"/>
        <end position="127"/>
    </location>
</feature>
<evidence type="ECO:0000313" key="3">
    <source>
        <dbReference type="EMBL" id="MBD2319780.1"/>
    </source>
</evidence>
<dbReference type="InterPro" id="IPR052893">
    <property type="entry name" value="TCS_response_regulator"/>
</dbReference>
<evidence type="ECO:0000259" key="2">
    <source>
        <dbReference type="PROSITE" id="PS50110"/>
    </source>
</evidence>
<dbReference type="InterPro" id="IPR001789">
    <property type="entry name" value="Sig_transdc_resp-reg_receiver"/>
</dbReference>
<evidence type="ECO:0000313" key="4">
    <source>
        <dbReference type="Proteomes" id="UP000618445"/>
    </source>
</evidence>
<feature type="modified residue" description="4-aspartylphosphate" evidence="1">
    <location>
        <position position="60"/>
    </location>
</feature>
<comment type="caution">
    <text evidence="3">The sequence shown here is derived from an EMBL/GenBank/DDBJ whole genome shotgun (WGS) entry which is preliminary data.</text>
</comment>
<keyword evidence="4" id="KW-1185">Reference proteome</keyword>
<proteinExistence type="predicted"/>
<name>A0ABR8CHE0_9CYAN</name>
<reference evidence="3 4" key="1">
    <citation type="journal article" date="2020" name="ISME J.">
        <title>Comparative genomics reveals insights into cyanobacterial evolution and habitat adaptation.</title>
        <authorList>
            <person name="Chen M.Y."/>
            <person name="Teng W.K."/>
            <person name="Zhao L."/>
            <person name="Hu C.X."/>
            <person name="Zhou Y.K."/>
            <person name="Han B.P."/>
            <person name="Song L.R."/>
            <person name="Shu W.S."/>
        </authorList>
    </citation>
    <scope>NUCLEOTIDE SEQUENCE [LARGE SCALE GENOMIC DNA]</scope>
    <source>
        <strain evidence="3 4">FACHB-1050</strain>
    </source>
</reference>
<dbReference type="PANTHER" id="PTHR44520:SF2">
    <property type="entry name" value="RESPONSE REGULATOR RCP1"/>
    <property type="match status" value="1"/>
</dbReference>
<dbReference type="Pfam" id="PF00072">
    <property type="entry name" value="Response_reg"/>
    <property type="match status" value="1"/>
</dbReference>
<dbReference type="CDD" id="cd17557">
    <property type="entry name" value="REC_Rcp-like"/>
    <property type="match status" value="1"/>
</dbReference>
<dbReference type="Proteomes" id="UP000618445">
    <property type="component" value="Unassembled WGS sequence"/>
</dbReference>
<dbReference type="EMBL" id="JACJQY010000065">
    <property type="protein sequence ID" value="MBD2319780.1"/>
    <property type="molecule type" value="Genomic_DNA"/>
</dbReference>
<evidence type="ECO:0000256" key="1">
    <source>
        <dbReference type="PROSITE-ProRule" id="PRU00169"/>
    </source>
</evidence>
<dbReference type="InterPro" id="IPR011006">
    <property type="entry name" value="CheY-like_superfamily"/>
</dbReference>
<dbReference type="Gene3D" id="3.40.50.2300">
    <property type="match status" value="1"/>
</dbReference>